<keyword evidence="6 8" id="KW-1133">Transmembrane helix</keyword>
<keyword evidence="4 8" id="KW-1003">Cell membrane</keyword>
<feature type="transmembrane region" description="Helical" evidence="8">
    <location>
        <begin position="7"/>
        <end position="40"/>
    </location>
</feature>
<accession>A0A023C0R9</accession>
<feature type="transmembrane region" description="Helical" evidence="8">
    <location>
        <begin position="101"/>
        <end position="118"/>
    </location>
</feature>
<evidence type="ECO:0000256" key="6">
    <source>
        <dbReference type="ARBA" id="ARBA00022989"/>
    </source>
</evidence>
<evidence type="ECO:0000256" key="5">
    <source>
        <dbReference type="ARBA" id="ARBA00022692"/>
    </source>
</evidence>
<name>A0A023C0R9_9FLAO</name>
<sequence>MNETLLLFILAIIGFIAGVINTIAGGGSLLTLPMLIFMGLPPAVANGTNRIGIFIQSISSIAGFRSKGIKPGSFGIYLGISALIGSLIGAQIAIDIKGETFNKILAIVMVIVVLFMIFKPKVNLQNVAERTQSLHLWISILAFFFIGVYGGFIQAGVGIFILLALTSINYLNLVTSNAVKVLVVFIYTIGALAIFIYNNQIDYLYGLVLATGNAIGGWIASRWSVKKGDGLVKVFLIIMVIAMAIKLWIDS</sequence>
<dbReference type="OrthoDB" id="554695at2"/>
<comment type="caution">
    <text evidence="9">The sequence shown here is derived from an EMBL/GenBank/DDBJ whole genome shotgun (WGS) entry which is preliminary data.</text>
</comment>
<keyword evidence="7 8" id="KW-0472">Membrane</keyword>
<gene>
    <name evidence="9" type="ORF">ATO12_03150</name>
</gene>
<comment type="similarity">
    <text evidence="2 8">Belongs to the 4-toluene sulfonate uptake permease (TSUP) (TC 2.A.102) family.</text>
</comment>
<feature type="transmembrane region" description="Helical" evidence="8">
    <location>
        <begin position="177"/>
        <end position="197"/>
    </location>
</feature>
<dbReference type="PANTHER" id="PTHR30269:SF0">
    <property type="entry name" value="MEMBRANE TRANSPORTER PROTEIN YFCA-RELATED"/>
    <property type="match status" value="1"/>
</dbReference>
<dbReference type="InterPro" id="IPR002781">
    <property type="entry name" value="TM_pro_TauE-like"/>
</dbReference>
<dbReference type="STRING" id="1317122.ATO12_03150"/>
<comment type="subcellular location">
    <subcellularLocation>
        <location evidence="1 8">Cell membrane</location>
        <topology evidence="1 8">Multi-pass membrane protein</topology>
    </subcellularLocation>
</comment>
<dbReference type="Proteomes" id="UP000023541">
    <property type="component" value="Unassembled WGS sequence"/>
</dbReference>
<evidence type="ECO:0000256" key="7">
    <source>
        <dbReference type="ARBA" id="ARBA00023136"/>
    </source>
</evidence>
<evidence type="ECO:0000256" key="3">
    <source>
        <dbReference type="ARBA" id="ARBA00022448"/>
    </source>
</evidence>
<keyword evidence="10" id="KW-1185">Reference proteome</keyword>
<evidence type="ECO:0000256" key="1">
    <source>
        <dbReference type="ARBA" id="ARBA00004651"/>
    </source>
</evidence>
<organism evidence="9 10">
    <name type="scientific">Aquimarina atlantica</name>
    <dbReference type="NCBI Taxonomy" id="1317122"/>
    <lineage>
        <taxon>Bacteria</taxon>
        <taxon>Pseudomonadati</taxon>
        <taxon>Bacteroidota</taxon>
        <taxon>Flavobacteriia</taxon>
        <taxon>Flavobacteriales</taxon>
        <taxon>Flavobacteriaceae</taxon>
        <taxon>Aquimarina</taxon>
    </lineage>
</organism>
<dbReference type="EMBL" id="AQRA01000001">
    <property type="protein sequence ID" value="EZH75799.1"/>
    <property type="molecule type" value="Genomic_DNA"/>
</dbReference>
<feature type="transmembrane region" description="Helical" evidence="8">
    <location>
        <begin position="138"/>
        <end position="165"/>
    </location>
</feature>
<dbReference type="PANTHER" id="PTHR30269">
    <property type="entry name" value="TRANSMEMBRANE PROTEIN YFCA"/>
    <property type="match status" value="1"/>
</dbReference>
<keyword evidence="5 8" id="KW-0812">Transmembrane</keyword>
<dbReference type="Pfam" id="PF01925">
    <property type="entry name" value="TauE"/>
    <property type="match status" value="1"/>
</dbReference>
<dbReference type="RefSeq" id="WP_034238493.1">
    <property type="nucleotide sequence ID" value="NZ_AQRA01000001.1"/>
</dbReference>
<evidence type="ECO:0000313" key="10">
    <source>
        <dbReference type="Proteomes" id="UP000023541"/>
    </source>
</evidence>
<dbReference type="InterPro" id="IPR052017">
    <property type="entry name" value="TSUP"/>
</dbReference>
<keyword evidence="3" id="KW-0813">Transport</keyword>
<reference evidence="9 10" key="1">
    <citation type="submission" date="2014-04" db="EMBL/GenBank/DDBJ databases">
        <title>Aquimarina sp. 22II-S11-z7 Genome Sequencing.</title>
        <authorList>
            <person name="Lai Q."/>
        </authorList>
    </citation>
    <scope>NUCLEOTIDE SEQUENCE [LARGE SCALE GENOMIC DNA]</scope>
    <source>
        <strain evidence="9 10">22II-S11-z7</strain>
    </source>
</reference>
<feature type="transmembrane region" description="Helical" evidence="8">
    <location>
        <begin position="232"/>
        <end position="249"/>
    </location>
</feature>
<protein>
    <recommendedName>
        <fullName evidence="8">Probable membrane transporter protein</fullName>
    </recommendedName>
</protein>
<feature type="transmembrane region" description="Helical" evidence="8">
    <location>
        <begin position="74"/>
        <end position="94"/>
    </location>
</feature>
<dbReference type="AlphaFoldDB" id="A0A023C0R9"/>
<dbReference type="eggNOG" id="COG0730">
    <property type="taxonomic scope" value="Bacteria"/>
</dbReference>
<proteinExistence type="inferred from homology"/>
<evidence type="ECO:0000256" key="8">
    <source>
        <dbReference type="RuleBase" id="RU363041"/>
    </source>
</evidence>
<evidence type="ECO:0000313" key="9">
    <source>
        <dbReference type="EMBL" id="EZH75799.1"/>
    </source>
</evidence>
<evidence type="ECO:0000256" key="2">
    <source>
        <dbReference type="ARBA" id="ARBA00009142"/>
    </source>
</evidence>
<dbReference type="GO" id="GO:0005886">
    <property type="term" value="C:plasma membrane"/>
    <property type="evidence" value="ECO:0007669"/>
    <property type="project" value="UniProtKB-SubCell"/>
</dbReference>
<evidence type="ECO:0000256" key="4">
    <source>
        <dbReference type="ARBA" id="ARBA00022475"/>
    </source>
</evidence>
<feature type="transmembrane region" description="Helical" evidence="8">
    <location>
        <begin position="203"/>
        <end position="220"/>
    </location>
</feature>